<dbReference type="Gene3D" id="1.10.10.10">
    <property type="entry name" value="Winged helix-like DNA-binding domain superfamily/Winged helix DNA-binding domain"/>
    <property type="match status" value="2"/>
</dbReference>
<dbReference type="Pfam" id="PF00392">
    <property type="entry name" value="GntR"/>
    <property type="match status" value="1"/>
</dbReference>
<dbReference type="EMBL" id="WSES01000002">
    <property type="protein sequence ID" value="MVW59597.1"/>
    <property type="molecule type" value="Genomic_DNA"/>
</dbReference>
<sequence>MPRRISDTLVLQIKQYIGAERLPEGTRLTERALSARFQVSRSPVREALQRLAGEGILEEQADGGHAVAHAGALLAGEPEHSFAPPDPVEQAYFAIAEDRLAGNLPERVTENEFARRYDITRAQLAAVLRRMAQEGWIERLPGHGWRFRPVLTSADTYDQGYRFRILIEAAGILEPTFRINEPALARCRQQQRELLERIRDVTAADIFDANTLLHETIAECSGNVFIVDSLKRLNSLRRLMEYRKSFDREAAARRCREHLDLIDLLLAGQRDAAADFIRLHLRDAAREKSARQAA</sequence>
<keyword evidence="2" id="KW-0238">DNA-binding</keyword>
<dbReference type="SUPFAM" id="SSF48008">
    <property type="entry name" value="GntR ligand-binding domain-like"/>
    <property type="match status" value="1"/>
</dbReference>
<accession>A0A7X3K6N1</accession>
<dbReference type="GO" id="GO:0003677">
    <property type="term" value="F:DNA binding"/>
    <property type="evidence" value="ECO:0007669"/>
    <property type="project" value="UniProtKB-KW"/>
</dbReference>
<dbReference type="GO" id="GO:0003700">
    <property type="term" value="F:DNA-binding transcription factor activity"/>
    <property type="evidence" value="ECO:0007669"/>
    <property type="project" value="InterPro"/>
</dbReference>
<comment type="caution">
    <text evidence="5">The sequence shown here is derived from an EMBL/GenBank/DDBJ whole genome shotgun (WGS) entry which is preliminary data.</text>
</comment>
<evidence type="ECO:0000313" key="5">
    <source>
        <dbReference type="EMBL" id="MVW59597.1"/>
    </source>
</evidence>
<evidence type="ECO:0000259" key="4">
    <source>
        <dbReference type="PROSITE" id="PS50949"/>
    </source>
</evidence>
<dbReference type="InterPro" id="IPR000524">
    <property type="entry name" value="Tscrpt_reg_HTH_GntR"/>
</dbReference>
<organism evidence="5 6">
    <name type="scientific">Massilia cellulosiltytica</name>
    <dbReference type="NCBI Taxonomy" id="2683234"/>
    <lineage>
        <taxon>Bacteria</taxon>
        <taxon>Pseudomonadati</taxon>
        <taxon>Pseudomonadota</taxon>
        <taxon>Betaproteobacteria</taxon>
        <taxon>Burkholderiales</taxon>
        <taxon>Oxalobacteraceae</taxon>
        <taxon>Telluria group</taxon>
        <taxon>Massilia</taxon>
    </lineage>
</organism>
<dbReference type="PRINTS" id="PR00035">
    <property type="entry name" value="HTHGNTR"/>
</dbReference>
<dbReference type="RefSeq" id="WP_056134998.1">
    <property type="nucleotide sequence ID" value="NZ_WSES01000002.1"/>
</dbReference>
<dbReference type="SUPFAM" id="SSF46785">
    <property type="entry name" value="Winged helix' DNA-binding domain"/>
    <property type="match status" value="2"/>
</dbReference>
<dbReference type="InterPro" id="IPR011711">
    <property type="entry name" value="GntR_C"/>
</dbReference>
<dbReference type="PROSITE" id="PS50949">
    <property type="entry name" value="HTH_GNTR"/>
    <property type="match status" value="1"/>
</dbReference>
<evidence type="ECO:0000313" key="6">
    <source>
        <dbReference type="Proteomes" id="UP000443353"/>
    </source>
</evidence>
<evidence type="ECO:0000256" key="1">
    <source>
        <dbReference type="ARBA" id="ARBA00023015"/>
    </source>
</evidence>
<dbReference type="InterPro" id="IPR036388">
    <property type="entry name" value="WH-like_DNA-bd_sf"/>
</dbReference>
<dbReference type="Gene3D" id="1.20.120.530">
    <property type="entry name" value="GntR ligand-binding domain-like"/>
    <property type="match status" value="1"/>
</dbReference>
<dbReference type="SMART" id="SM00895">
    <property type="entry name" value="FCD"/>
    <property type="match status" value="1"/>
</dbReference>
<dbReference type="PANTHER" id="PTHR43537:SF24">
    <property type="entry name" value="GLUCONATE OPERON TRANSCRIPTIONAL REPRESSOR"/>
    <property type="match status" value="1"/>
</dbReference>
<dbReference type="Proteomes" id="UP000443353">
    <property type="component" value="Unassembled WGS sequence"/>
</dbReference>
<gene>
    <name evidence="5" type="ORF">GPY61_06610</name>
</gene>
<keyword evidence="1" id="KW-0805">Transcription regulation</keyword>
<dbReference type="CDD" id="cd07377">
    <property type="entry name" value="WHTH_GntR"/>
    <property type="match status" value="1"/>
</dbReference>
<dbReference type="InterPro" id="IPR008920">
    <property type="entry name" value="TF_FadR/GntR_C"/>
</dbReference>
<dbReference type="Pfam" id="PF07729">
    <property type="entry name" value="FCD"/>
    <property type="match status" value="1"/>
</dbReference>
<protein>
    <submittedName>
        <fullName evidence="5">GntR family transcriptional regulator</fullName>
    </submittedName>
</protein>
<reference evidence="5 6" key="1">
    <citation type="submission" date="2019-12" db="EMBL/GenBank/DDBJ databases">
        <authorList>
            <person name="Li C."/>
            <person name="Zhao J."/>
        </authorList>
    </citation>
    <scope>NUCLEOTIDE SEQUENCE [LARGE SCALE GENOMIC DNA]</scope>
    <source>
        <strain evidence="5 6">NEAU-DD11</strain>
    </source>
</reference>
<evidence type="ECO:0000256" key="3">
    <source>
        <dbReference type="ARBA" id="ARBA00023163"/>
    </source>
</evidence>
<name>A0A7X3K6N1_9BURK</name>
<proteinExistence type="predicted"/>
<dbReference type="AlphaFoldDB" id="A0A7X3K6N1"/>
<keyword evidence="3" id="KW-0804">Transcription</keyword>
<dbReference type="InterPro" id="IPR036390">
    <property type="entry name" value="WH_DNA-bd_sf"/>
</dbReference>
<keyword evidence="6" id="KW-1185">Reference proteome</keyword>
<dbReference type="PANTHER" id="PTHR43537">
    <property type="entry name" value="TRANSCRIPTIONAL REGULATOR, GNTR FAMILY"/>
    <property type="match status" value="1"/>
</dbReference>
<feature type="domain" description="HTH gntR-type" evidence="4">
    <location>
        <begin position="3"/>
        <end position="70"/>
    </location>
</feature>
<dbReference type="SMART" id="SM00345">
    <property type="entry name" value="HTH_GNTR"/>
    <property type="match status" value="2"/>
</dbReference>
<evidence type="ECO:0000256" key="2">
    <source>
        <dbReference type="ARBA" id="ARBA00023125"/>
    </source>
</evidence>